<feature type="compositionally biased region" description="Basic and acidic residues" evidence="1">
    <location>
        <begin position="92"/>
        <end position="102"/>
    </location>
</feature>
<feature type="compositionally biased region" description="Polar residues" evidence="1">
    <location>
        <begin position="131"/>
        <end position="144"/>
    </location>
</feature>
<accession>A0AAD7C3D8</accession>
<evidence type="ECO:0000256" key="1">
    <source>
        <dbReference type="SAM" id="MobiDB-lite"/>
    </source>
</evidence>
<proteinExistence type="predicted"/>
<dbReference type="Proteomes" id="UP001221757">
    <property type="component" value="Unassembled WGS sequence"/>
</dbReference>
<feature type="region of interest" description="Disordered" evidence="1">
    <location>
        <begin position="25"/>
        <end position="189"/>
    </location>
</feature>
<organism evidence="2 3">
    <name type="scientific">Mycena rosella</name>
    <name type="common">Pink bonnet</name>
    <name type="synonym">Agaricus rosellus</name>
    <dbReference type="NCBI Taxonomy" id="1033263"/>
    <lineage>
        <taxon>Eukaryota</taxon>
        <taxon>Fungi</taxon>
        <taxon>Dikarya</taxon>
        <taxon>Basidiomycota</taxon>
        <taxon>Agaricomycotina</taxon>
        <taxon>Agaricomycetes</taxon>
        <taxon>Agaricomycetidae</taxon>
        <taxon>Agaricales</taxon>
        <taxon>Marasmiineae</taxon>
        <taxon>Mycenaceae</taxon>
        <taxon>Mycena</taxon>
    </lineage>
</organism>
<reference evidence="2" key="1">
    <citation type="submission" date="2023-03" db="EMBL/GenBank/DDBJ databases">
        <title>Massive genome expansion in bonnet fungi (Mycena s.s.) driven by repeated elements and novel gene families across ecological guilds.</title>
        <authorList>
            <consortium name="Lawrence Berkeley National Laboratory"/>
            <person name="Harder C.B."/>
            <person name="Miyauchi S."/>
            <person name="Viragh M."/>
            <person name="Kuo A."/>
            <person name="Thoen E."/>
            <person name="Andreopoulos B."/>
            <person name="Lu D."/>
            <person name="Skrede I."/>
            <person name="Drula E."/>
            <person name="Henrissat B."/>
            <person name="Morin E."/>
            <person name="Kohler A."/>
            <person name="Barry K."/>
            <person name="LaButti K."/>
            <person name="Morin E."/>
            <person name="Salamov A."/>
            <person name="Lipzen A."/>
            <person name="Mereny Z."/>
            <person name="Hegedus B."/>
            <person name="Baldrian P."/>
            <person name="Stursova M."/>
            <person name="Weitz H."/>
            <person name="Taylor A."/>
            <person name="Grigoriev I.V."/>
            <person name="Nagy L.G."/>
            <person name="Martin F."/>
            <person name="Kauserud H."/>
        </authorList>
    </citation>
    <scope>NUCLEOTIDE SEQUENCE</scope>
    <source>
        <strain evidence="2">CBHHK067</strain>
    </source>
</reference>
<evidence type="ECO:0000313" key="2">
    <source>
        <dbReference type="EMBL" id="KAJ7638128.1"/>
    </source>
</evidence>
<sequence length="316" mass="34942">MPHSGSPTTESASLPPINILFAEVLQRQLDQPSSPPVRRPSAWPGFPGPDRNALSTSGHPHASPPPPLRLGRRPSGNPPPADALISPSIFTPRDRHARDHRPSSGHNSHRTSRIYVEMQESPRPSRRPRTASWSESVASRSQPSPEAPRHDTARLPPISMTPTGSPRLYERETPRARPRQSDPACHHCTMDHHIDDRRAAALARGPIRPESPYAHKQQIPTPLPPAHGHTMIPFQPTPSAHPGRAFGVSMADILHFRECLKDPDTPVLDNGIDQVFLTLEVRLNRSPAWALFIVIARRRATRPSCRRYRGTAPTGA</sequence>
<gene>
    <name evidence="2" type="ORF">B0H17DRAFT_1106230</name>
</gene>
<keyword evidence="3" id="KW-1185">Reference proteome</keyword>
<dbReference type="AlphaFoldDB" id="A0AAD7C3D8"/>
<comment type="caution">
    <text evidence="2">The sequence shown here is derived from an EMBL/GenBank/DDBJ whole genome shotgun (WGS) entry which is preliminary data.</text>
</comment>
<evidence type="ECO:0000313" key="3">
    <source>
        <dbReference type="Proteomes" id="UP001221757"/>
    </source>
</evidence>
<protein>
    <submittedName>
        <fullName evidence="2">Uncharacterized protein</fullName>
    </submittedName>
</protein>
<name>A0AAD7C3D8_MYCRO</name>
<dbReference type="EMBL" id="JARKIE010000442">
    <property type="protein sequence ID" value="KAJ7638128.1"/>
    <property type="molecule type" value="Genomic_DNA"/>
</dbReference>